<organism evidence="2 3">
    <name type="scientific">Candidatus Cohnella colombiensis</name>
    <dbReference type="NCBI Taxonomy" id="3121368"/>
    <lineage>
        <taxon>Bacteria</taxon>
        <taxon>Bacillati</taxon>
        <taxon>Bacillota</taxon>
        <taxon>Bacilli</taxon>
        <taxon>Bacillales</taxon>
        <taxon>Paenibacillaceae</taxon>
        <taxon>Cohnella</taxon>
    </lineage>
</organism>
<keyword evidence="3" id="KW-1185">Reference proteome</keyword>
<dbReference type="InterPro" id="IPR041657">
    <property type="entry name" value="HTH_17"/>
</dbReference>
<reference evidence="2" key="1">
    <citation type="submission" date="2023-03" db="EMBL/GenBank/DDBJ databases">
        <title>Andean soil-derived lignocellulolytic bacterial consortium as a source of novel taxa and putative plastic-active enzymes.</title>
        <authorList>
            <person name="Diaz-Garcia L."/>
            <person name="Chuvochina M."/>
            <person name="Feuerriegel G."/>
            <person name="Bunk B."/>
            <person name="Sproer C."/>
            <person name="Streit W.R."/>
            <person name="Rodriguez L.M."/>
            <person name="Overmann J."/>
            <person name="Jimenez D.J."/>
        </authorList>
    </citation>
    <scope>NUCLEOTIDE SEQUENCE</scope>
    <source>
        <strain evidence="2">MAG 2441</strain>
    </source>
</reference>
<feature type="domain" description="Helix-turn-helix" evidence="1">
    <location>
        <begin position="15"/>
        <end position="61"/>
    </location>
</feature>
<gene>
    <name evidence="2" type="ORF">P0Y55_11795</name>
</gene>
<protein>
    <submittedName>
        <fullName evidence="2">Helix-turn-helix domain-containing protein</fullName>
    </submittedName>
</protein>
<dbReference type="AlphaFoldDB" id="A0AA95F1Z9"/>
<evidence type="ECO:0000259" key="1">
    <source>
        <dbReference type="Pfam" id="PF12728"/>
    </source>
</evidence>
<sequence>MMAKTVEELPEIMLVADIQEYLDISKTAAYDLVKSGSFHTIRIGRNFKIPKKPFVKWLEGNSNE</sequence>
<dbReference type="EMBL" id="CP119317">
    <property type="protein sequence ID" value="WEK53270.1"/>
    <property type="molecule type" value="Genomic_DNA"/>
</dbReference>
<evidence type="ECO:0000313" key="2">
    <source>
        <dbReference type="EMBL" id="WEK53270.1"/>
    </source>
</evidence>
<proteinExistence type="predicted"/>
<dbReference type="Pfam" id="PF12728">
    <property type="entry name" value="HTH_17"/>
    <property type="match status" value="1"/>
</dbReference>
<evidence type="ECO:0000313" key="3">
    <source>
        <dbReference type="Proteomes" id="UP001178662"/>
    </source>
</evidence>
<accession>A0AA95F1Z9</accession>
<name>A0AA95F1Z9_9BACL</name>
<dbReference type="Proteomes" id="UP001178662">
    <property type="component" value="Chromosome"/>
</dbReference>